<name>A0AAV4X4X4_CAEEX</name>
<organism evidence="1 2">
    <name type="scientific">Caerostris extrusa</name>
    <name type="common">Bark spider</name>
    <name type="synonym">Caerostris bankana</name>
    <dbReference type="NCBI Taxonomy" id="172846"/>
    <lineage>
        <taxon>Eukaryota</taxon>
        <taxon>Metazoa</taxon>
        <taxon>Ecdysozoa</taxon>
        <taxon>Arthropoda</taxon>
        <taxon>Chelicerata</taxon>
        <taxon>Arachnida</taxon>
        <taxon>Araneae</taxon>
        <taxon>Araneomorphae</taxon>
        <taxon>Entelegynae</taxon>
        <taxon>Araneoidea</taxon>
        <taxon>Araneidae</taxon>
        <taxon>Caerostris</taxon>
    </lineage>
</organism>
<dbReference type="AlphaFoldDB" id="A0AAV4X4X4"/>
<evidence type="ECO:0000313" key="2">
    <source>
        <dbReference type="Proteomes" id="UP001054945"/>
    </source>
</evidence>
<keyword evidence="2" id="KW-1185">Reference proteome</keyword>
<comment type="caution">
    <text evidence="1">The sequence shown here is derived from an EMBL/GenBank/DDBJ whole genome shotgun (WGS) entry which is preliminary data.</text>
</comment>
<dbReference type="EMBL" id="BPLR01017231">
    <property type="protein sequence ID" value="GIY89612.1"/>
    <property type="molecule type" value="Genomic_DNA"/>
</dbReference>
<dbReference type="Proteomes" id="UP001054945">
    <property type="component" value="Unassembled WGS sequence"/>
</dbReference>
<reference evidence="1 2" key="1">
    <citation type="submission" date="2021-06" db="EMBL/GenBank/DDBJ databases">
        <title>Caerostris extrusa draft genome.</title>
        <authorList>
            <person name="Kono N."/>
            <person name="Arakawa K."/>
        </authorList>
    </citation>
    <scope>NUCLEOTIDE SEQUENCE [LARGE SCALE GENOMIC DNA]</scope>
</reference>
<sequence>MVKIQRCEPRILGKALEEGSFEINGCYFPFGYEIQMANGARVNSMVDHLTKSRNHMMLQIYALAKGRFFRYMELQLTQMGLNWRE</sequence>
<evidence type="ECO:0000313" key="1">
    <source>
        <dbReference type="EMBL" id="GIY89612.1"/>
    </source>
</evidence>
<protein>
    <submittedName>
        <fullName evidence="1">Uncharacterized protein</fullName>
    </submittedName>
</protein>
<accession>A0AAV4X4X4</accession>
<proteinExistence type="predicted"/>
<gene>
    <name evidence="1" type="ORF">CEXT_689231</name>
</gene>